<dbReference type="AlphaFoldDB" id="A0A3S4VT25"/>
<keyword evidence="3" id="KW-1185">Reference proteome</keyword>
<gene>
    <name evidence="2" type="ORF">NCTC13354_00794</name>
</gene>
<proteinExistence type="predicted"/>
<dbReference type="KEGG" id="tbw:NCTC13354_00794"/>
<feature type="region of interest" description="Disordered" evidence="1">
    <location>
        <begin position="111"/>
        <end position="133"/>
    </location>
</feature>
<dbReference type="Proteomes" id="UP000269542">
    <property type="component" value="Chromosome"/>
</dbReference>
<evidence type="ECO:0000313" key="2">
    <source>
        <dbReference type="EMBL" id="VEI13092.1"/>
    </source>
</evidence>
<dbReference type="Pfam" id="PF11228">
    <property type="entry name" value="DUF3027"/>
    <property type="match status" value="1"/>
</dbReference>
<evidence type="ECO:0000256" key="1">
    <source>
        <dbReference type="SAM" id="MobiDB-lite"/>
    </source>
</evidence>
<accession>A0A3S4VT25</accession>
<reference evidence="2 3" key="1">
    <citation type="submission" date="2018-12" db="EMBL/GenBank/DDBJ databases">
        <authorList>
            <consortium name="Pathogen Informatics"/>
        </authorList>
    </citation>
    <scope>NUCLEOTIDE SEQUENCE [LARGE SCALE GENOMIC DNA]</scope>
    <source>
        <strain evidence="2 3">NCTC13354</strain>
    </source>
</reference>
<sequence>MSNRINPSHNITKEKTLVGTVDVARQALVELTHESSIGEHAGVVYEAERVITHAFVCQLPGYRGWFWTVTLSRVPRGRTPKVDEVTLLPGPDALLAPDWVPWADRLRPDDVSGTDRLPYNPDDANLQPNDDPEELMPGFSETGADADQLAGYDMGLGRARVLSDQGRSAAFQRWYEGPGGPKNRSTRAAKATCSACGYLMHMGGSARQLFGVCANEWSEFDGRVVSLDHGCGAHSETDVRAPEKIWDQSEPVVNDISMDVVES</sequence>
<protein>
    <submittedName>
        <fullName evidence="2">Protein of uncharacterized function (DUF3027)</fullName>
    </submittedName>
</protein>
<name>A0A3S4VT25_9ACTO</name>
<evidence type="ECO:0000313" key="3">
    <source>
        <dbReference type="Proteomes" id="UP000269542"/>
    </source>
</evidence>
<dbReference type="InterPro" id="IPR021391">
    <property type="entry name" value="DUF3027"/>
</dbReference>
<organism evidence="2 3">
    <name type="scientific">Trueperella bialowiezensis</name>
    <dbReference type="NCBI Taxonomy" id="312285"/>
    <lineage>
        <taxon>Bacteria</taxon>
        <taxon>Bacillati</taxon>
        <taxon>Actinomycetota</taxon>
        <taxon>Actinomycetes</taxon>
        <taxon>Actinomycetales</taxon>
        <taxon>Actinomycetaceae</taxon>
        <taxon>Trueperella</taxon>
    </lineage>
</organism>
<dbReference type="EMBL" id="LR134476">
    <property type="protein sequence ID" value="VEI13092.1"/>
    <property type="molecule type" value="Genomic_DNA"/>
</dbReference>
<dbReference type="RefSeq" id="WP_241969088.1">
    <property type="nucleotide sequence ID" value="NZ_LR134476.1"/>
</dbReference>